<dbReference type="InParanoid" id="H0EJ99"/>
<proteinExistence type="predicted"/>
<evidence type="ECO:0000313" key="2">
    <source>
        <dbReference type="Proteomes" id="UP000005446"/>
    </source>
</evidence>
<dbReference type="HOGENOM" id="CLU_3125202_0_0_1"/>
<evidence type="ECO:0000313" key="1">
    <source>
        <dbReference type="EMBL" id="EHL01387.1"/>
    </source>
</evidence>
<comment type="caution">
    <text evidence="1">The sequence shown here is derived from an EMBL/GenBank/DDBJ whole genome shotgun (WGS) entry which is preliminary data.</text>
</comment>
<organism evidence="1 2">
    <name type="scientific">Glarea lozoyensis (strain ATCC 74030 / MF5533)</name>
    <dbReference type="NCBI Taxonomy" id="1104152"/>
    <lineage>
        <taxon>Eukaryota</taxon>
        <taxon>Fungi</taxon>
        <taxon>Dikarya</taxon>
        <taxon>Ascomycota</taxon>
        <taxon>Pezizomycotina</taxon>
        <taxon>Leotiomycetes</taxon>
        <taxon>Helotiales</taxon>
        <taxon>Helotiaceae</taxon>
        <taxon>Glarea</taxon>
    </lineage>
</organism>
<accession>H0EJ99</accession>
<gene>
    <name evidence="1" type="ORF">M7I_2601</name>
</gene>
<name>H0EJ99_GLAL7</name>
<keyword evidence="2" id="KW-1185">Reference proteome</keyword>
<reference evidence="1 2" key="1">
    <citation type="journal article" date="2012" name="Eukaryot. Cell">
        <title>Genome sequence of the fungus Glarea lozoyensis: the first genome sequence of a species from the Helotiaceae family.</title>
        <authorList>
            <person name="Youssar L."/>
            <person name="Gruening B.A."/>
            <person name="Erxleben A."/>
            <person name="Guenther S."/>
            <person name="Huettel W."/>
        </authorList>
    </citation>
    <scope>NUCLEOTIDE SEQUENCE [LARGE SCALE GENOMIC DNA]</scope>
    <source>
        <strain evidence="2">ATCC 74030 / MF5533</strain>
    </source>
</reference>
<protein>
    <submittedName>
        <fullName evidence="1">Uncharacterized protein</fullName>
    </submittedName>
</protein>
<sequence length="50" mass="5884">MTTGTIVQTDPTIPKKVTFNLSLTQSVTYPWMWQVHTWQDNSQFAAWKLR</sequence>
<dbReference type="EMBL" id="AGUE01000054">
    <property type="protein sequence ID" value="EHL01387.1"/>
    <property type="molecule type" value="Genomic_DNA"/>
</dbReference>
<dbReference type="AlphaFoldDB" id="H0EJ99"/>
<dbReference type="Proteomes" id="UP000005446">
    <property type="component" value="Unassembled WGS sequence"/>
</dbReference>